<organism evidence="1 2">
    <name type="scientific">Rotaria socialis</name>
    <dbReference type="NCBI Taxonomy" id="392032"/>
    <lineage>
        <taxon>Eukaryota</taxon>
        <taxon>Metazoa</taxon>
        <taxon>Spiralia</taxon>
        <taxon>Gnathifera</taxon>
        <taxon>Rotifera</taxon>
        <taxon>Eurotatoria</taxon>
        <taxon>Bdelloidea</taxon>
        <taxon>Philodinida</taxon>
        <taxon>Philodinidae</taxon>
        <taxon>Rotaria</taxon>
    </lineage>
</organism>
<dbReference type="Proteomes" id="UP000663851">
    <property type="component" value="Unassembled WGS sequence"/>
</dbReference>
<dbReference type="AlphaFoldDB" id="A0A820LXM5"/>
<dbReference type="SUPFAM" id="SSF53254">
    <property type="entry name" value="Phosphoglycerate mutase-like"/>
    <property type="match status" value="1"/>
</dbReference>
<proteinExistence type="predicted"/>
<evidence type="ECO:0000313" key="2">
    <source>
        <dbReference type="Proteomes" id="UP000663851"/>
    </source>
</evidence>
<evidence type="ECO:0000313" key="1">
    <source>
        <dbReference type="EMBL" id="CAF4364640.1"/>
    </source>
</evidence>
<sequence>MGVSDCPYFCELVEQRRNSEQIQNTSFDKLKVWTGSKINDLFDAWNMADIIIIEVLYNTSLSWADLFVLSQLQHIADLSFYYLFNTIETGRVITGCLLILLKSYSYRIFSTNHHSGPIVNDIMENIQKLMKNDSMGRKAKIYSGVV</sequence>
<reference evidence="1" key="1">
    <citation type="submission" date="2021-02" db="EMBL/GenBank/DDBJ databases">
        <authorList>
            <person name="Nowell W R."/>
        </authorList>
    </citation>
    <scope>NUCLEOTIDE SEQUENCE</scope>
</reference>
<gene>
    <name evidence="1" type="ORF">HFQ381_LOCUS17631</name>
</gene>
<name>A0A820LXM5_9BILA</name>
<dbReference type="EMBL" id="CAJOBO010001318">
    <property type="protein sequence ID" value="CAF4364640.1"/>
    <property type="molecule type" value="Genomic_DNA"/>
</dbReference>
<accession>A0A820LXM5</accession>
<comment type="caution">
    <text evidence="1">The sequence shown here is derived from an EMBL/GenBank/DDBJ whole genome shotgun (WGS) entry which is preliminary data.</text>
</comment>
<protein>
    <submittedName>
        <fullName evidence="1">Uncharacterized protein</fullName>
    </submittedName>
</protein>
<dbReference type="Gene3D" id="3.40.50.1240">
    <property type="entry name" value="Phosphoglycerate mutase-like"/>
    <property type="match status" value="1"/>
</dbReference>
<dbReference type="InterPro" id="IPR029033">
    <property type="entry name" value="His_PPase_superfam"/>
</dbReference>